<protein>
    <recommendedName>
        <fullName evidence="4">chitin deacetylase</fullName>
        <ecNumber evidence="4">3.5.1.41</ecNumber>
    </recommendedName>
</protein>
<dbReference type="Pfam" id="PF01522">
    <property type="entry name" value="Polysacc_deac_1"/>
    <property type="match status" value="1"/>
</dbReference>
<keyword evidence="6" id="KW-0472">Membrane</keyword>
<feature type="transmembrane region" description="Helical" evidence="6">
    <location>
        <begin position="81"/>
        <end position="102"/>
    </location>
</feature>
<evidence type="ECO:0000256" key="3">
    <source>
        <dbReference type="ARBA" id="ARBA00023285"/>
    </source>
</evidence>
<dbReference type="PROSITE" id="PS51677">
    <property type="entry name" value="NODB"/>
    <property type="match status" value="1"/>
</dbReference>
<dbReference type="InterPro" id="IPR050248">
    <property type="entry name" value="Polysacc_deacetylase_ArnD"/>
</dbReference>
<dbReference type="GO" id="GO:0004099">
    <property type="term" value="F:chitin deacetylase activity"/>
    <property type="evidence" value="ECO:0007669"/>
    <property type="project" value="UniProtKB-EC"/>
</dbReference>
<organism evidence="8 9">
    <name type="scientific">Curvularia clavata</name>
    <dbReference type="NCBI Taxonomy" id="95742"/>
    <lineage>
        <taxon>Eukaryota</taxon>
        <taxon>Fungi</taxon>
        <taxon>Dikarya</taxon>
        <taxon>Ascomycota</taxon>
        <taxon>Pezizomycotina</taxon>
        <taxon>Dothideomycetes</taxon>
        <taxon>Pleosporomycetidae</taxon>
        <taxon>Pleosporales</taxon>
        <taxon>Pleosporineae</taxon>
        <taxon>Pleosporaceae</taxon>
        <taxon>Curvularia</taxon>
    </lineage>
</organism>
<dbReference type="EC" id="3.5.1.41" evidence="4"/>
<dbReference type="PANTHER" id="PTHR10587:SF137">
    <property type="entry name" value="4-DEOXY-4-FORMAMIDO-L-ARABINOSE-PHOSPHOUNDECAPRENOL DEFORMYLASE ARND-RELATED"/>
    <property type="match status" value="1"/>
</dbReference>
<comment type="catalytic activity">
    <reaction evidence="5">
        <text>[(1-&gt;4)-N-acetyl-beta-D-glucosaminyl](n) + n H2O = chitosan + n acetate</text>
        <dbReference type="Rhea" id="RHEA:10464"/>
        <dbReference type="Rhea" id="RHEA-COMP:9593"/>
        <dbReference type="Rhea" id="RHEA-COMP:9597"/>
        <dbReference type="ChEBI" id="CHEBI:15377"/>
        <dbReference type="ChEBI" id="CHEBI:17029"/>
        <dbReference type="ChEBI" id="CHEBI:30089"/>
        <dbReference type="ChEBI" id="CHEBI:57704"/>
        <dbReference type="EC" id="3.5.1.41"/>
    </reaction>
    <physiologicalReaction direction="left-to-right" evidence="5">
        <dbReference type="Rhea" id="RHEA:10465"/>
    </physiologicalReaction>
</comment>
<gene>
    <name evidence="8" type="ORF">yc1106_03900</name>
</gene>
<evidence type="ECO:0000256" key="6">
    <source>
        <dbReference type="SAM" id="Phobius"/>
    </source>
</evidence>
<dbReference type="GO" id="GO:0009272">
    <property type="term" value="P:fungal-type cell wall biogenesis"/>
    <property type="evidence" value="ECO:0007669"/>
    <property type="project" value="UniProtKB-ARBA"/>
</dbReference>
<comment type="cofactor">
    <cofactor evidence="1">
        <name>Co(2+)</name>
        <dbReference type="ChEBI" id="CHEBI:48828"/>
    </cofactor>
</comment>
<dbReference type="PANTHER" id="PTHR10587">
    <property type="entry name" value="GLYCOSYL TRANSFERASE-RELATED"/>
    <property type="match status" value="1"/>
</dbReference>
<dbReference type="InterPro" id="IPR011330">
    <property type="entry name" value="Glyco_hydro/deAcase_b/a-brl"/>
</dbReference>
<keyword evidence="3" id="KW-0170">Cobalt</keyword>
<dbReference type="OrthoDB" id="407355at2759"/>
<evidence type="ECO:0000313" key="8">
    <source>
        <dbReference type="EMBL" id="USP76626.1"/>
    </source>
</evidence>
<dbReference type="SUPFAM" id="SSF88713">
    <property type="entry name" value="Glycoside hydrolase/deacetylase"/>
    <property type="match status" value="1"/>
</dbReference>
<evidence type="ECO:0000256" key="4">
    <source>
        <dbReference type="ARBA" id="ARBA00024056"/>
    </source>
</evidence>
<reference evidence="8" key="1">
    <citation type="submission" date="2021-12" db="EMBL/GenBank/DDBJ databases">
        <title>Curvularia clavata genome.</title>
        <authorList>
            <person name="Cao Y."/>
        </authorList>
    </citation>
    <scope>NUCLEOTIDE SEQUENCE</scope>
    <source>
        <strain evidence="8">Yc1106</strain>
    </source>
</reference>
<keyword evidence="2" id="KW-0119">Carbohydrate metabolism</keyword>
<dbReference type="InterPro" id="IPR002509">
    <property type="entry name" value="NODB_dom"/>
</dbReference>
<keyword evidence="2" id="KW-0146">Chitin degradation</keyword>
<dbReference type="GO" id="GO:0005975">
    <property type="term" value="P:carbohydrate metabolic process"/>
    <property type="evidence" value="ECO:0007669"/>
    <property type="project" value="InterPro"/>
</dbReference>
<name>A0A9Q9DSN7_CURCL</name>
<sequence length="333" mass="37924">MFGILATAPSTTLSTNHFWSNTNSRSCQLSPVHSHRKVYVSPDNYVLVESGEPSTKRHTMPRFPLRIFRLPYTRAARRRRICTMITALCVLVTFVFPFYVIYKPPNLLIRYFQQKWPDVLWHVPASALRQNGEEMDKVIALTIDDAPSTYTMDIVKLLGENEAKATFFVIGGQVGGRETALQNAVKAGMELGNHAMHDEPSRSLTPASFEAQVREVEGYINRTYDAVNLPHPPRYFRPGSGFFSTRMRRQIREMDYQMVLGSVYPHDPQIAYPSVNARHVLSMVRPGSIIICHDRREWTVPMLRKVLPELKRRGYRITTVSGLLEAAGRSKAA</sequence>
<dbReference type="AlphaFoldDB" id="A0A9Q9DSN7"/>
<keyword evidence="6" id="KW-1133">Transmembrane helix</keyword>
<feature type="domain" description="NodB homology" evidence="7">
    <location>
        <begin position="137"/>
        <end position="318"/>
    </location>
</feature>
<evidence type="ECO:0000256" key="5">
    <source>
        <dbReference type="ARBA" id="ARBA00048494"/>
    </source>
</evidence>
<keyword evidence="9" id="KW-1185">Reference proteome</keyword>
<dbReference type="VEuPathDB" id="FungiDB:yc1106_03900"/>
<dbReference type="CDD" id="cd10958">
    <property type="entry name" value="CE4_NodB_like_2"/>
    <property type="match status" value="1"/>
</dbReference>
<dbReference type="GO" id="GO:0006032">
    <property type="term" value="P:chitin catabolic process"/>
    <property type="evidence" value="ECO:0007669"/>
    <property type="project" value="UniProtKB-KW"/>
</dbReference>
<dbReference type="Proteomes" id="UP001056012">
    <property type="component" value="Chromosome 3"/>
</dbReference>
<dbReference type="Gene3D" id="3.20.20.370">
    <property type="entry name" value="Glycoside hydrolase/deacetylase"/>
    <property type="match status" value="1"/>
</dbReference>
<dbReference type="EMBL" id="CP089276">
    <property type="protein sequence ID" value="USP76626.1"/>
    <property type="molecule type" value="Genomic_DNA"/>
</dbReference>
<proteinExistence type="predicted"/>
<keyword evidence="2" id="KW-0624">Polysaccharide degradation</keyword>
<keyword evidence="6" id="KW-0812">Transmembrane</keyword>
<evidence type="ECO:0000256" key="2">
    <source>
        <dbReference type="ARBA" id="ARBA00023024"/>
    </source>
</evidence>
<evidence type="ECO:0000259" key="7">
    <source>
        <dbReference type="PROSITE" id="PS51677"/>
    </source>
</evidence>
<accession>A0A9Q9DSN7</accession>
<evidence type="ECO:0000256" key="1">
    <source>
        <dbReference type="ARBA" id="ARBA00001941"/>
    </source>
</evidence>
<evidence type="ECO:0000313" key="9">
    <source>
        <dbReference type="Proteomes" id="UP001056012"/>
    </source>
</evidence>